<dbReference type="EC" id="7.6.2.11" evidence="9"/>
<dbReference type="InterPro" id="IPR013611">
    <property type="entry name" value="Transp-assoc_OB_typ2"/>
</dbReference>
<evidence type="ECO:0000313" key="12">
    <source>
        <dbReference type="Proteomes" id="UP000001578"/>
    </source>
</evidence>
<dbReference type="PROSITE" id="PS00211">
    <property type="entry name" value="ABC_TRANSPORTER_1"/>
    <property type="match status" value="1"/>
</dbReference>
<accession>A4ITB5</accession>
<dbReference type="InterPro" id="IPR050093">
    <property type="entry name" value="ABC_SmlMolc_Importer"/>
</dbReference>
<keyword evidence="3 9" id="KW-0547">Nucleotide-binding</keyword>
<evidence type="ECO:0000313" key="11">
    <source>
        <dbReference type="EMBL" id="ABO68569.1"/>
    </source>
</evidence>
<evidence type="ECO:0000256" key="7">
    <source>
        <dbReference type="ARBA" id="ARBA00052482"/>
    </source>
</evidence>
<dbReference type="GO" id="GO:0015417">
    <property type="term" value="F:ABC-type polyamine transporter activity"/>
    <property type="evidence" value="ECO:0007669"/>
    <property type="project" value="UniProtKB-EC"/>
</dbReference>
<dbReference type="eggNOG" id="COG3842">
    <property type="taxonomic scope" value="Bacteria"/>
</dbReference>
<dbReference type="FunFam" id="3.40.50.300:FF:000425">
    <property type="entry name" value="Probable ABC transporter, ATP-binding subunit"/>
    <property type="match status" value="1"/>
</dbReference>
<evidence type="ECO:0000256" key="9">
    <source>
        <dbReference type="RuleBase" id="RU364083"/>
    </source>
</evidence>
<evidence type="ECO:0000256" key="1">
    <source>
        <dbReference type="ARBA" id="ARBA00022448"/>
    </source>
</evidence>
<dbReference type="GO" id="GO:0015418">
    <property type="term" value="F:ABC-type quaternary ammonium compound transporting activity"/>
    <property type="evidence" value="ECO:0007669"/>
    <property type="project" value="UniProtKB-EC"/>
</dbReference>
<evidence type="ECO:0000259" key="10">
    <source>
        <dbReference type="PROSITE" id="PS50893"/>
    </source>
</evidence>
<gene>
    <name evidence="9" type="primary">potA</name>
    <name evidence="11" type="ordered locus">GTNG_3226</name>
</gene>
<evidence type="ECO:0000256" key="2">
    <source>
        <dbReference type="ARBA" id="ARBA00022475"/>
    </source>
</evidence>
<dbReference type="Gene3D" id="2.40.50.100">
    <property type="match status" value="1"/>
</dbReference>
<keyword evidence="6 9" id="KW-0472">Membrane</keyword>
<evidence type="ECO:0000256" key="4">
    <source>
        <dbReference type="ARBA" id="ARBA00022840"/>
    </source>
</evidence>
<comment type="function">
    <text evidence="9">Part of the ABC transporter complex PotABCD involved in spermidine/putrescine import. Responsible for energy coupling to the transport system.</text>
</comment>
<dbReference type="GO" id="GO:0016887">
    <property type="term" value="F:ATP hydrolysis activity"/>
    <property type="evidence" value="ECO:0007669"/>
    <property type="project" value="InterPro"/>
</dbReference>
<sequence>MGYLCLENVVKRFDKTEVVKNLNLEIHQGELMSFLGPSGCGKTTTLNMIAGFLKVDSGEIIVGGKPIHHLPPNKRDMGMVFQNYALFPHMTVFENVAYGLKLRKISRNEIKKRVSEALEMVKLSGYENYYPRELSGGQQQRVSLARALVIKPKVLLLDEPLSNLDAKLRQEMREEIVGIQKTLGITTIFVTHDQEEALAISDRIAVMNEGQIEQVDSPVMIYNQPKTDFVSKFIGEVNHIRGRVVEVYGSKKCKLSFYGNEQIVEIQSTKGAEVDFYIRPEKVQISLDRYTQANGDCQTKVERKIFLGAKTRYILKISNNKQIIADVPNTVLSPDQIQEGEKVSIFWDPKDLFLSKK</sequence>
<dbReference type="PROSITE" id="PS50893">
    <property type="entry name" value="ABC_TRANSPORTER_2"/>
    <property type="match status" value="1"/>
</dbReference>
<feature type="domain" description="ABC transporter" evidence="10">
    <location>
        <begin position="4"/>
        <end position="234"/>
    </location>
</feature>
<dbReference type="Pfam" id="PF00005">
    <property type="entry name" value="ABC_tran"/>
    <property type="match status" value="1"/>
</dbReference>
<dbReference type="RefSeq" id="WP_011888333.1">
    <property type="nucleotide sequence ID" value="NC_009328.1"/>
</dbReference>
<dbReference type="KEGG" id="gtn:GTNG_3226"/>
<dbReference type="GO" id="GO:0043190">
    <property type="term" value="C:ATP-binding cassette (ABC) transporter complex"/>
    <property type="evidence" value="ECO:0007669"/>
    <property type="project" value="InterPro"/>
</dbReference>
<dbReference type="AlphaFoldDB" id="A4ITB5"/>
<comment type="subunit">
    <text evidence="8">The complex is composed of two ATP-binding proteins (OpuCA), two transmembrane proteins (OpuCB and OpuCD) and a solute-binding protein (OpuCC).</text>
</comment>
<keyword evidence="4 9" id="KW-0067">ATP-binding</keyword>
<comment type="similarity">
    <text evidence="9">Belongs to the ABC transporter superfamily. Spermidine/putrescine importer (TC 3.A.1.11.1) family.</text>
</comment>
<comment type="subunit">
    <text evidence="9">The complex is composed of two ATP-binding proteins (PotA), two transmembrane proteins (PotB and PotC) and a solute-binding protein (PotD).</text>
</comment>
<reference evidence="11 12" key="1">
    <citation type="journal article" date="2007" name="Proc. Natl. Acad. Sci. U.S.A.">
        <title>Genome and proteome of long-chain alkane degrading Geobacillus thermodenitrificans NG80-2 isolated from a deep-subsurface oil reservoir.</title>
        <authorList>
            <person name="Feng L."/>
            <person name="Wang W."/>
            <person name="Cheng J."/>
            <person name="Ren Y."/>
            <person name="Zhao G."/>
            <person name="Gao C."/>
            <person name="Tang Y."/>
            <person name="Liu X."/>
            <person name="Han W."/>
            <person name="Peng X."/>
            <person name="Liu R."/>
            <person name="Wang L."/>
        </authorList>
    </citation>
    <scope>NUCLEOTIDE SEQUENCE [LARGE SCALE GENOMIC DNA]</scope>
    <source>
        <strain evidence="11 12">NG80-2</strain>
    </source>
</reference>
<proteinExistence type="inferred from homology"/>
<keyword evidence="2 9" id="KW-1003">Cell membrane</keyword>
<comment type="catalytic activity">
    <reaction evidence="7">
        <text>a quaternary ammonium(out) + ATP + H2O = a quaternary ammonium(in) + ADP + phosphate + H(+)</text>
        <dbReference type="Rhea" id="RHEA:11036"/>
        <dbReference type="ChEBI" id="CHEBI:15377"/>
        <dbReference type="ChEBI" id="CHEBI:15378"/>
        <dbReference type="ChEBI" id="CHEBI:30616"/>
        <dbReference type="ChEBI" id="CHEBI:35267"/>
        <dbReference type="ChEBI" id="CHEBI:43474"/>
        <dbReference type="ChEBI" id="CHEBI:456216"/>
        <dbReference type="EC" id="7.6.2.9"/>
    </reaction>
</comment>
<dbReference type="InterPro" id="IPR003439">
    <property type="entry name" value="ABC_transporter-like_ATP-bd"/>
</dbReference>
<dbReference type="InterPro" id="IPR005893">
    <property type="entry name" value="PotA-like"/>
</dbReference>
<evidence type="ECO:0000256" key="6">
    <source>
        <dbReference type="ARBA" id="ARBA00023136"/>
    </source>
</evidence>
<evidence type="ECO:0000256" key="3">
    <source>
        <dbReference type="ARBA" id="ARBA00022741"/>
    </source>
</evidence>
<organism evidence="11 12">
    <name type="scientific">Geobacillus thermodenitrificans (strain NG80-2)</name>
    <dbReference type="NCBI Taxonomy" id="420246"/>
    <lineage>
        <taxon>Bacteria</taxon>
        <taxon>Bacillati</taxon>
        <taxon>Bacillota</taxon>
        <taxon>Bacilli</taxon>
        <taxon>Bacillales</taxon>
        <taxon>Anoxybacillaceae</taxon>
        <taxon>Geobacillus</taxon>
    </lineage>
</organism>
<evidence type="ECO:0000256" key="8">
    <source>
        <dbReference type="ARBA" id="ARBA00063934"/>
    </source>
</evidence>
<dbReference type="EMBL" id="CP000557">
    <property type="protein sequence ID" value="ABO68569.1"/>
    <property type="molecule type" value="Genomic_DNA"/>
</dbReference>
<dbReference type="GO" id="GO:0005524">
    <property type="term" value="F:ATP binding"/>
    <property type="evidence" value="ECO:0007669"/>
    <property type="project" value="UniProtKB-KW"/>
</dbReference>
<dbReference type="SUPFAM" id="SSF52540">
    <property type="entry name" value="P-loop containing nucleoside triphosphate hydrolases"/>
    <property type="match status" value="1"/>
</dbReference>
<dbReference type="SUPFAM" id="SSF50331">
    <property type="entry name" value="MOP-like"/>
    <property type="match status" value="1"/>
</dbReference>
<protein>
    <recommendedName>
        <fullName evidence="9">Spermidine/putrescine import ATP-binding protein PotA</fullName>
        <ecNumber evidence="9">7.6.2.11</ecNumber>
    </recommendedName>
</protein>
<dbReference type="PANTHER" id="PTHR42781">
    <property type="entry name" value="SPERMIDINE/PUTRESCINE IMPORT ATP-BINDING PROTEIN POTA"/>
    <property type="match status" value="1"/>
</dbReference>
<dbReference type="Proteomes" id="UP000001578">
    <property type="component" value="Chromosome"/>
</dbReference>
<dbReference type="NCBIfam" id="TIGR01187">
    <property type="entry name" value="potA"/>
    <property type="match status" value="1"/>
</dbReference>
<evidence type="ECO:0000256" key="5">
    <source>
        <dbReference type="ARBA" id="ARBA00022967"/>
    </source>
</evidence>
<keyword evidence="5 9" id="KW-1278">Translocase</keyword>
<dbReference type="Gene3D" id="3.40.50.300">
    <property type="entry name" value="P-loop containing nucleotide triphosphate hydrolases"/>
    <property type="match status" value="1"/>
</dbReference>
<dbReference type="InterPro" id="IPR008995">
    <property type="entry name" value="Mo/tungstate-bd_C_term_dom"/>
</dbReference>
<dbReference type="PANTHER" id="PTHR42781:SF4">
    <property type="entry name" value="SPERMIDINE_PUTRESCINE IMPORT ATP-BINDING PROTEIN POTA"/>
    <property type="match status" value="1"/>
</dbReference>
<keyword evidence="1 9" id="KW-0813">Transport</keyword>
<dbReference type="Pfam" id="PF08402">
    <property type="entry name" value="TOBE_2"/>
    <property type="match status" value="1"/>
</dbReference>
<dbReference type="InterPro" id="IPR017871">
    <property type="entry name" value="ABC_transporter-like_CS"/>
</dbReference>
<dbReference type="HOGENOM" id="CLU_000604_1_1_9"/>
<comment type="catalytic activity">
    <reaction evidence="9">
        <text>ATP + H2O + polyamine-[polyamine-binding protein]Side 1 = ADP + phosphate + polyamineSide 2 + [polyamine-binding protein]Side 1.</text>
        <dbReference type="EC" id="7.6.2.11"/>
    </reaction>
</comment>
<dbReference type="SMART" id="SM00382">
    <property type="entry name" value="AAA"/>
    <property type="match status" value="1"/>
</dbReference>
<dbReference type="InterPro" id="IPR027417">
    <property type="entry name" value="P-loop_NTPase"/>
</dbReference>
<dbReference type="InterPro" id="IPR003593">
    <property type="entry name" value="AAA+_ATPase"/>
</dbReference>
<name>A4ITB5_GEOTN</name>